<feature type="signal peptide" evidence="7">
    <location>
        <begin position="1"/>
        <end position="20"/>
    </location>
</feature>
<dbReference type="Pfam" id="PF00226">
    <property type="entry name" value="DnaJ"/>
    <property type="match status" value="1"/>
</dbReference>
<dbReference type="FunCoup" id="A0A0D0B5J1">
    <property type="interactions" value="263"/>
</dbReference>
<keyword evidence="5" id="KW-0143">Chaperone</keyword>
<organism evidence="10 11">
    <name type="scientific">Suillus luteus UH-Slu-Lm8-n1</name>
    <dbReference type="NCBI Taxonomy" id="930992"/>
    <lineage>
        <taxon>Eukaryota</taxon>
        <taxon>Fungi</taxon>
        <taxon>Dikarya</taxon>
        <taxon>Basidiomycota</taxon>
        <taxon>Agaricomycotina</taxon>
        <taxon>Agaricomycetes</taxon>
        <taxon>Agaricomycetidae</taxon>
        <taxon>Boletales</taxon>
        <taxon>Suillineae</taxon>
        <taxon>Suillaceae</taxon>
        <taxon>Suillus</taxon>
    </lineage>
</organism>
<dbReference type="Pfam" id="PF00684">
    <property type="entry name" value="DnaJ_CXXCXGXG"/>
    <property type="match status" value="1"/>
</dbReference>
<dbReference type="FunFam" id="2.10.230.10:FF:000002">
    <property type="entry name" value="Molecular chaperone DnaJ"/>
    <property type="match status" value="1"/>
</dbReference>
<dbReference type="InterPro" id="IPR008971">
    <property type="entry name" value="HSP40/DnaJ_pept-bd"/>
</dbReference>
<dbReference type="SUPFAM" id="SSF46565">
    <property type="entry name" value="Chaperone J-domain"/>
    <property type="match status" value="1"/>
</dbReference>
<dbReference type="OrthoDB" id="550424at2759"/>
<dbReference type="GO" id="GO:0005524">
    <property type="term" value="F:ATP binding"/>
    <property type="evidence" value="ECO:0007669"/>
    <property type="project" value="InterPro"/>
</dbReference>
<dbReference type="InterPro" id="IPR001305">
    <property type="entry name" value="HSP_DnaJ_Cys-rich_dom"/>
</dbReference>
<dbReference type="CDD" id="cd10719">
    <property type="entry name" value="DnaJ_zf"/>
    <property type="match status" value="1"/>
</dbReference>
<dbReference type="InParanoid" id="A0A0D0B5J1"/>
<reference evidence="11" key="2">
    <citation type="submission" date="2015-01" db="EMBL/GenBank/DDBJ databases">
        <title>Evolutionary Origins and Diversification of the Mycorrhizal Mutualists.</title>
        <authorList>
            <consortium name="DOE Joint Genome Institute"/>
            <consortium name="Mycorrhizal Genomics Consortium"/>
            <person name="Kohler A."/>
            <person name="Kuo A."/>
            <person name="Nagy L.G."/>
            <person name="Floudas D."/>
            <person name="Copeland A."/>
            <person name="Barry K.W."/>
            <person name="Cichocki N."/>
            <person name="Veneault-Fourrey C."/>
            <person name="LaButti K."/>
            <person name="Lindquist E.A."/>
            <person name="Lipzen A."/>
            <person name="Lundell T."/>
            <person name="Morin E."/>
            <person name="Murat C."/>
            <person name="Riley R."/>
            <person name="Ohm R."/>
            <person name="Sun H."/>
            <person name="Tunlid A."/>
            <person name="Henrissat B."/>
            <person name="Grigoriev I.V."/>
            <person name="Hibbett D.S."/>
            <person name="Martin F."/>
        </authorList>
    </citation>
    <scope>NUCLEOTIDE SEQUENCE [LARGE SCALE GENOMIC DNA]</scope>
    <source>
        <strain evidence="11">UH-Slu-Lm8-n1</strain>
    </source>
</reference>
<dbReference type="CDD" id="cd10747">
    <property type="entry name" value="DnaJ_C"/>
    <property type="match status" value="1"/>
</dbReference>
<dbReference type="Proteomes" id="UP000054485">
    <property type="component" value="Unassembled WGS sequence"/>
</dbReference>
<dbReference type="GO" id="GO:0030544">
    <property type="term" value="F:Hsp70 protein binding"/>
    <property type="evidence" value="ECO:0007669"/>
    <property type="project" value="InterPro"/>
</dbReference>
<name>A0A0D0B5J1_9AGAM</name>
<dbReference type="PROSITE" id="PS51188">
    <property type="entry name" value="ZF_CR"/>
    <property type="match status" value="1"/>
</dbReference>
<dbReference type="Pfam" id="PF01556">
    <property type="entry name" value="DnaJ_C"/>
    <property type="match status" value="1"/>
</dbReference>
<feature type="domain" description="J" evidence="8">
    <location>
        <begin position="22"/>
        <end position="86"/>
    </location>
</feature>
<keyword evidence="1 6" id="KW-0479">Metal-binding</keyword>
<dbReference type="HOGENOM" id="CLU_017633_0_2_1"/>
<gene>
    <name evidence="10" type="ORF">CY34DRAFT_187183</name>
</gene>
<dbReference type="GO" id="GO:0009408">
    <property type="term" value="P:response to heat"/>
    <property type="evidence" value="ECO:0007669"/>
    <property type="project" value="InterPro"/>
</dbReference>
<evidence type="ECO:0000313" key="11">
    <source>
        <dbReference type="Proteomes" id="UP000054485"/>
    </source>
</evidence>
<dbReference type="InterPro" id="IPR012724">
    <property type="entry name" value="DnaJ"/>
</dbReference>
<dbReference type="Gene3D" id="1.10.287.110">
    <property type="entry name" value="DnaJ domain"/>
    <property type="match status" value="1"/>
</dbReference>
<evidence type="ECO:0000259" key="8">
    <source>
        <dbReference type="PROSITE" id="PS50076"/>
    </source>
</evidence>
<evidence type="ECO:0000256" key="2">
    <source>
        <dbReference type="ARBA" id="ARBA00022737"/>
    </source>
</evidence>
<dbReference type="InterPro" id="IPR018253">
    <property type="entry name" value="DnaJ_domain_CS"/>
</dbReference>
<evidence type="ECO:0000256" key="6">
    <source>
        <dbReference type="PROSITE-ProRule" id="PRU00546"/>
    </source>
</evidence>
<dbReference type="SUPFAM" id="SSF57938">
    <property type="entry name" value="DnaJ/Hsp40 cysteine-rich domain"/>
    <property type="match status" value="1"/>
</dbReference>
<dbReference type="STRING" id="930992.A0A0D0B5J1"/>
<dbReference type="AlphaFoldDB" id="A0A0D0B5J1"/>
<dbReference type="Gene3D" id="2.60.260.20">
    <property type="entry name" value="Urease metallochaperone UreE, N-terminal domain"/>
    <property type="match status" value="2"/>
</dbReference>
<dbReference type="SMART" id="SM00271">
    <property type="entry name" value="DnaJ"/>
    <property type="match status" value="1"/>
</dbReference>
<proteinExistence type="inferred from homology"/>
<feature type="zinc finger region" description="CR-type" evidence="6">
    <location>
        <begin position="141"/>
        <end position="224"/>
    </location>
</feature>
<evidence type="ECO:0000256" key="1">
    <source>
        <dbReference type="ARBA" id="ARBA00022723"/>
    </source>
</evidence>
<dbReference type="PROSITE" id="PS00636">
    <property type="entry name" value="DNAJ_1"/>
    <property type="match status" value="1"/>
</dbReference>
<dbReference type="SUPFAM" id="SSF49493">
    <property type="entry name" value="HSP40/DnaJ peptide-binding domain"/>
    <property type="match status" value="2"/>
</dbReference>
<dbReference type="GO" id="GO:0051082">
    <property type="term" value="F:unfolded protein binding"/>
    <property type="evidence" value="ECO:0007669"/>
    <property type="project" value="InterPro"/>
</dbReference>
<dbReference type="CDD" id="cd06257">
    <property type="entry name" value="DnaJ"/>
    <property type="match status" value="1"/>
</dbReference>
<keyword evidence="3 6" id="KW-0863">Zinc-finger</keyword>
<dbReference type="InterPro" id="IPR001623">
    <property type="entry name" value="DnaJ_domain"/>
</dbReference>
<dbReference type="GO" id="GO:0008270">
    <property type="term" value="F:zinc ion binding"/>
    <property type="evidence" value="ECO:0007669"/>
    <property type="project" value="UniProtKB-KW"/>
</dbReference>
<dbReference type="PRINTS" id="PR00625">
    <property type="entry name" value="JDOMAIN"/>
</dbReference>
<evidence type="ECO:0000256" key="7">
    <source>
        <dbReference type="SAM" id="SignalP"/>
    </source>
</evidence>
<dbReference type="InterPro" id="IPR044713">
    <property type="entry name" value="DNJA1/2-like"/>
</dbReference>
<dbReference type="EMBL" id="KN835259">
    <property type="protein sequence ID" value="KIK41762.1"/>
    <property type="molecule type" value="Genomic_DNA"/>
</dbReference>
<dbReference type="PANTHER" id="PTHR43888">
    <property type="entry name" value="DNAJ-LIKE-2, ISOFORM A-RELATED"/>
    <property type="match status" value="1"/>
</dbReference>
<evidence type="ECO:0000256" key="3">
    <source>
        <dbReference type="ARBA" id="ARBA00022771"/>
    </source>
</evidence>
<accession>A0A0D0B5J1</accession>
<evidence type="ECO:0000259" key="9">
    <source>
        <dbReference type="PROSITE" id="PS51188"/>
    </source>
</evidence>
<dbReference type="Gene3D" id="2.10.230.10">
    <property type="entry name" value="Heat shock protein DnaJ, cysteine-rich domain"/>
    <property type="match status" value="1"/>
</dbReference>
<reference evidence="10 11" key="1">
    <citation type="submission" date="2014-04" db="EMBL/GenBank/DDBJ databases">
        <authorList>
            <consortium name="DOE Joint Genome Institute"/>
            <person name="Kuo A."/>
            <person name="Ruytinx J."/>
            <person name="Rineau F."/>
            <person name="Colpaert J."/>
            <person name="Kohler A."/>
            <person name="Nagy L.G."/>
            <person name="Floudas D."/>
            <person name="Copeland A."/>
            <person name="Barry K.W."/>
            <person name="Cichocki N."/>
            <person name="Veneault-Fourrey C."/>
            <person name="LaButti K."/>
            <person name="Lindquist E.A."/>
            <person name="Lipzen A."/>
            <person name="Lundell T."/>
            <person name="Morin E."/>
            <person name="Murat C."/>
            <person name="Sun H."/>
            <person name="Tunlid A."/>
            <person name="Henrissat B."/>
            <person name="Grigoriev I.V."/>
            <person name="Hibbett D.S."/>
            <person name="Martin F."/>
            <person name="Nordberg H.P."/>
            <person name="Cantor M.N."/>
            <person name="Hua S.X."/>
        </authorList>
    </citation>
    <scope>NUCLEOTIDE SEQUENCE [LARGE SCALE GENOMIC DNA]</scope>
    <source>
        <strain evidence="10 11">UH-Slu-Lm8-n1</strain>
    </source>
</reference>
<keyword evidence="2" id="KW-0677">Repeat</keyword>
<sequence>MHLALHLAILWLLFAVLVSATDLYKVLELSRHASEQDIRKAYKRLSKQYHPDKNTDPGAEEKFVDIAHAYEVLSDSTKRQIYDRHGEEGLKAHEGGQQHHANPFDIFSNFFGGGFNTQQQVRRGQTVIIEFEVALADMYTGANIDFTMRKKILCDHCRGSGAASDGDIHTCSGCGGSGVKTFKQQIFPGMFAQTQSTCNDCGGRGRIIQKQCPHCKGEKVVEHMQQYTLELKPGTPEGFDVVFDGEGDESPDWEAGDVVLRVRSRKEKGAWRRKESSLYWRETIGIDQALLGFQRNITHLDGHVIEIDRPGVTQPGELLTFIPLTMRVMFNSITGYVQTIEGEGMPLHQTDGFGDLFIEYNVVLPVELHSDLRRKLAGAFYGSGHHDRDEL</sequence>
<dbReference type="InterPro" id="IPR002939">
    <property type="entry name" value="DnaJ_C"/>
</dbReference>
<protein>
    <recommendedName>
        <fullName evidence="12">DnaJ-domain-containing protein</fullName>
    </recommendedName>
</protein>
<evidence type="ECO:0008006" key="12">
    <source>
        <dbReference type="Google" id="ProtNLM"/>
    </source>
</evidence>
<dbReference type="GO" id="GO:0006457">
    <property type="term" value="P:protein folding"/>
    <property type="evidence" value="ECO:0007669"/>
    <property type="project" value="InterPro"/>
</dbReference>
<keyword evidence="11" id="KW-1185">Reference proteome</keyword>
<dbReference type="PROSITE" id="PS50076">
    <property type="entry name" value="DNAJ_2"/>
    <property type="match status" value="1"/>
</dbReference>
<feature type="domain" description="CR-type" evidence="9">
    <location>
        <begin position="141"/>
        <end position="224"/>
    </location>
</feature>
<keyword evidence="7" id="KW-0732">Signal</keyword>
<feature type="chain" id="PRO_5002207132" description="DnaJ-domain-containing protein" evidence="7">
    <location>
        <begin position="21"/>
        <end position="391"/>
    </location>
</feature>
<evidence type="ECO:0000256" key="4">
    <source>
        <dbReference type="ARBA" id="ARBA00022833"/>
    </source>
</evidence>
<keyword evidence="4 6" id="KW-0862">Zinc</keyword>
<dbReference type="HAMAP" id="MF_01152">
    <property type="entry name" value="DnaJ"/>
    <property type="match status" value="1"/>
</dbReference>
<dbReference type="InterPro" id="IPR036410">
    <property type="entry name" value="HSP_DnaJ_Cys-rich_dom_sf"/>
</dbReference>
<dbReference type="InterPro" id="IPR036869">
    <property type="entry name" value="J_dom_sf"/>
</dbReference>
<evidence type="ECO:0000313" key="10">
    <source>
        <dbReference type="EMBL" id="KIK41762.1"/>
    </source>
</evidence>
<evidence type="ECO:0000256" key="5">
    <source>
        <dbReference type="ARBA" id="ARBA00023186"/>
    </source>
</evidence>